<feature type="domain" description="Topo IIA-type catalytic" evidence="8">
    <location>
        <begin position="50"/>
        <end position="515"/>
    </location>
</feature>
<dbReference type="GO" id="GO:0006265">
    <property type="term" value="P:DNA topological change"/>
    <property type="evidence" value="ECO:0007669"/>
    <property type="project" value="UniProtKB-UniRule"/>
</dbReference>
<dbReference type="EMBL" id="BMEQ01000008">
    <property type="protein sequence ID" value="GGG55946.1"/>
    <property type="molecule type" value="Genomic_DNA"/>
</dbReference>
<reference evidence="9" key="1">
    <citation type="journal article" date="2014" name="Int. J. Syst. Evol. Microbiol.">
        <title>Complete genome sequence of Corynebacterium casei LMG S-19264T (=DSM 44701T), isolated from a smear-ripened cheese.</title>
        <authorList>
            <consortium name="US DOE Joint Genome Institute (JGI-PGF)"/>
            <person name="Walter F."/>
            <person name="Albersmeier A."/>
            <person name="Kalinowski J."/>
            <person name="Ruckert C."/>
        </authorList>
    </citation>
    <scope>NUCLEOTIDE SEQUENCE</scope>
    <source>
        <strain evidence="9">CGMCC 1.12187</strain>
    </source>
</reference>
<dbReference type="GO" id="GO:0003677">
    <property type="term" value="F:DNA binding"/>
    <property type="evidence" value="ECO:0007669"/>
    <property type="project" value="UniProtKB-UniRule"/>
</dbReference>
<evidence type="ECO:0000256" key="2">
    <source>
        <dbReference type="ARBA" id="ARBA00008263"/>
    </source>
</evidence>
<dbReference type="InterPro" id="IPR013757">
    <property type="entry name" value="Topo_IIA_A_a_sf"/>
</dbReference>
<proteinExistence type="inferred from homology"/>
<dbReference type="FunFam" id="3.30.1360.40:FF:000002">
    <property type="entry name" value="DNA gyrase subunit A"/>
    <property type="match status" value="1"/>
</dbReference>
<dbReference type="SMART" id="SM00434">
    <property type="entry name" value="TOP4c"/>
    <property type="match status" value="1"/>
</dbReference>
<dbReference type="SUPFAM" id="SSF56719">
    <property type="entry name" value="Type II DNA topoisomerase"/>
    <property type="match status" value="1"/>
</dbReference>
<comment type="caution">
    <text evidence="9">The sequence shown here is derived from an EMBL/GenBank/DDBJ whole genome shotgun (WGS) entry which is preliminary data.</text>
</comment>
<dbReference type="Gene3D" id="1.10.268.10">
    <property type="entry name" value="Topoisomerase, domain 3"/>
    <property type="match status" value="1"/>
</dbReference>
<keyword evidence="4 7" id="KW-0799">Topoisomerase</keyword>
<sequence length="831" mass="90057">MARRRASSRPSAEDELPADFRENIVDIDVTSEMETSFLEYSYSVIYSRALPDARDGLKPVQRRILFMMNQMGLRPERGHVKSARVVGEVMGKLHPHGDSAIYDAMVRLAQPFAMRLPLVDGHGNFGSLDDGPAASRYTEARMAPAALALTADLDEDVVDFVPNYDNQFTQPAVLPAAYPSLLVNGSSGIAVGMATNMAPHNLREVVAGARHLVEHPEATLEDLMRYIPGPDLPSGGRIVGLDGVRDAYRTGRGSFKTRAKVSVEQVSPRKQGIVVTALPYMVGPEKVTEKIKEAVQAKKLQGVSDVVDLTDRKNGLRLVIEVKNGFNPQAVLQQLYKYTPMEDSFGINNVALVDGQPRTMGLLDLLRVYVEHRLSVVRRRTAFRRGRRRDRLHLVEGLLVAIVDIDEVIQIIRSSDETAAARERLMAVYDLSRLQADHILELRLRQLTKYSRIELEKEQEELRREIAELEEILGSDSQLRALVSDELAEVAATHGDDRRTELLEADALPGPAAALPEPGKKSAGGLALEIADDPCWVFLSTSGQLARTPSRTPLVDPPRRIKHDALTSVVPATARGEIGAVTSAGRMVRVQVMDVPVLTAFDGTPKLGDGVPVKDFLTLGRGERLVGLAPLNAVLALGTRQGVVKRVNPDHPLNREDWEVITLKDGDAVVGLAESGAEDDELVFLTRDAKLLHFDAASVRPQGRTAGGVAGIKLADGDEVLFFGVVRAADETPVVVTLARAGEVLPGMSPYSVKVTPFAEYPPKGRATAGVRAHRFLKGETGLVLAWAGHGPAKAVAASGVARALPTEHGRRDGSGVPLDQAIDAVGPAYS</sequence>
<dbReference type="Pfam" id="PF03989">
    <property type="entry name" value="DNA_gyraseA_C"/>
    <property type="match status" value="2"/>
</dbReference>
<name>A0A917LSW4_9MICC</name>
<organism evidence="9 10">
    <name type="scientific">Kocuria dechangensis</name>
    <dbReference type="NCBI Taxonomy" id="1176249"/>
    <lineage>
        <taxon>Bacteria</taxon>
        <taxon>Bacillati</taxon>
        <taxon>Actinomycetota</taxon>
        <taxon>Actinomycetes</taxon>
        <taxon>Micrococcales</taxon>
        <taxon>Micrococcaceae</taxon>
        <taxon>Kocuria</taxon>
    </lineage>
</organism>
<keyword evidence="5 7" id="KW-0238">DNA-binding</keyword>
<gene>
    <name evidence="9" type="ORF">GCM10011374_18590</name>
</gene>
<dbReference type="FunFam" id="1.10.268.10:FF:000001">
    <property type="entry name" value="DNA gyrase subunit A"/>
    <property type="match status" value="1"/>
</dbReference>
<dbReference type="PANTHER" id="PTHR43493">
    <property type="entry name" value="DNA GYRASE/TOPOISOMERASE SUBUNIT A"/>
    <property type="match status" value="1"/>
</dbReference>
<comment type="catalytic activity">
    <reaction evidence="1 7">
        <text>ATP-dependent breakage, passage and rejoining of double-stranded DNA.</text>
        <dbReference type="EC" id="5.6.2.2"/>
    </reaction>
</comment>
<dbReference type="InterPro" id="IPR013758">
    <property type="entry name" value="Topo_IIA_A/C_ab"/>
</dbReference>
<evidence type="ECO:0000256" key="5">
    <source>
        <dbReference type="ARBA" id="ARBA00023125"/>
    </source>
</evidence>
<evidence type="ECO:0000256" key="7">
    <source>
        <dbReference type="PROSITE-ProRule" id="PRU01384"/>
    </source>
</evidence>
<dbReference type="RefSeq" id="WP_188536504.1">
    <property type="nucleotide sequence ID" value="NZ_BMEQ01000008.1"/>
</dbReference>
<evidence type="ECO:0000313" key="9">
    <source>
        <dbReference type="EMBL" id="GGG55946.1"/>
    </source>
</evidence>
<dbReference type="Pfam" id="PF00521">
    <property type="entry name" value="DNA_topoisoIV"/>
    <property type="match status" value="1"/>
</dbReference>
<dbReference type="InterPro" id="IPR035516">
    <property type="entry name" value="Gyrase/topoIV_suA_C"/>
</dbReference>
<feature type="active site" description="O-(5'-phospho-DNA)-tyrosine intermediate" evidence="7">
    <location>
        <position position="137"/>
    </location>
</feature>
<dbReference type="GO" id="GO:0034335">
    <property type="term" value="F:DNA negative supercoiling activity"/>
    <property type="evidence" value="ECO:0007669"/>
    <property type="project" value="UniProtKB-ARBA"/>
</dbReference>
<comment type="similarity">
    <text evidence="2">Belongs to the type II topoisomerase GyrA/ParC subunit family.</text>
</comment>
<dbReference type="PANTHER" id="PTHR43493:SF5">
    <property type="entry name" value="DNA GYRASE SUBUNIT A, CHLOROPLASTIC_MITOCHONDRIAL"/>
    <property type="match status" value="1"/>
</dbReference>
<evidence type="ECO:0000256" key="6">
    <source>
        <dbReference type="ARBA" id="ARBA00023235"/>
    </source>
</evidence>
<dbReference type="InterPro" id="IPR002205">
    <property type="entry name" value="Topo_IIA_dom_A"/>
</dbReference>
<evidence type="ECO:0000256" key="4">
    <source>
        <dbReference type="ARBA" id="ARBA00023029"/>
    </source>
</evidence>
<protein>
    <recommendedName>
        <fullName evidence="3">DNA topoisomerase (ATP-hydrolyzing)</fullName>
        <ecNumber evidence="3">5.6.2.2</ecNumber>
    </recommendedName>
</protein>
<dbReference type="CDD" id="cd00187">
    <property type="entry name" value="TOP4c"/>
    <property type="match status" value="1"/>
</dbReference>
<dbReference type="NCBIfam" id="NF004044">
    <property type="entry name" value="PRK05561.1"/>
    <property type="match status" value="1"/>
</dbReference>
<dbReference type="AlphaFoldDB" id="A0A917LSW4"/>
<dbReference type="Gene3D" id="3.90.199.10">
    <property type="entry name" value="Topoisomerase II, domain 5"/>
    <property type="match status" value="1"/>
</dbReference>
<dbReference type="GO" id="GO:0009330">
    <property type="term" value="C:DNA topoisomerase type II (double strand cut, ATP-hydrolyzing) complex"/>
    <property type="evidence" value="ECO:0007669"/>
    <property type="project" value="TreeGrafter"/>
</dbReference>
<evidence type="ECO:0000313" key="10">
    <source>
        <dbReference type="Proteomes" id="UP000638848"/>
    </source>
</evidence>
<dbReference type="InterPro" id="IPR050220">
    <property type="entry name" value="Type_II_DNA_Topoisomerases"/>
</dbReference>
<dbReference type="Gene3D" id="3.30.1360.40">
    <property type="match status" value="1"/>
</dbReference>
<keyword evidence="6 7" id="KW-0413">Isomerase</keyword>
<evidence type="ECO:0000256" key="3">
    <source>
        <dbReference type="ARBA" id="ARBA00012895"/>
    </source>
</evidence>
<dbReference type="InterPro" id="IPR013760">
    <property type="entry name" value="Topo_IIA-like_dom_sf"/>
</dbReference>
<dbReference type="GO" id="GO:0005524">
    <property type="term" value="F:ATP binding"/>
    <property type="evidence" value="ECO:0007669"/>
    <property type="project" value="InterPro"/>
</dbReference>
<dbReference type="PROSITE" id="PS52040">
    <property type="entry name" value="TOPO_IIA"/>
    <property type="match status" value="1"/>
</dbReference>
<dbReference type="Proteomes" id="UP000638848">
    <property type="component" value="Unassembled WGS sequence"/>
</dbReference>
<evidence type="ECO:0000256" key="1">
    <source>
        <dbReference type="ARBA" id="ARBA00000185"/>
    </source>
</evidence>
<dbReference type="InterPro" id="IPR006691">
    <property type="entry name" value="GyrA/parC_rep"/>
</dbReference>
<reference evidence="9" key="2">
    <citation type="submission" date="2020-09" db="EMBL/GenBank/DDBJ databases">
        <authorList>
            <person name="Sun Q."/>
            <person name="Zhou Y."/>
        </authorList>
    </citation>
    <scope>NUCLEOTIDE SEQUENCE</scope>
    <source>
        <strain evidence="9">CGMCC 1.12187</strain>
    </source>
</reference>
<evidence type="ECO:0000259" key="8">
    <source>
        <dbReference type="PROSITE" id="PS52040"/>
    </source>
</evidence>
<accession>A0A917LSW4</accession>
<dbReference type="SUPFAM" id="SSF101904">
    <property type="entry name" value="GyrA/ParC C-terminal domain-like"/>
    <property type="match status" value="1"/>
</dbReference>
<dbReference type="Gene3D" id="2.120.10.90">
    <property type="entry name" value="DNA gyrase/topoisomerase IV, subunit A, C-terminal"/>
    <property type="match status" value="1"/>
</dbReference>
<dbReference type="GO" id="GO:0005737">
    <property type="term" value="C:cytoplasm"/>
    <property type="evidence" value="ECO:0007669"/>
    <property type="project" value="TreeGrafter"/>
</dbReference>
<keyword evidence="10" id="KW-1185">Reference proteome</keyword>
<dbReference type="EC" id="5.6.2.2" evidence="3"/>